<evidence type="ECO:0000256" key="2">
    <source>
        <dbReference type="ARBA" id="ARBA00022801"/>
    </source>
</evidence>
<dbReference type="PIRSF" id="PIRSF001267">
    <property type="entry name" value="Pyrophosphatase_GppA_Ppx"/>
    <property type="match status" value="1"/>
</dbReference>
<gene>
    <name evidence="5" type="ORF">IDH41_18175</name>
</gene>
<feature type="domain" description="Ppx/GppA phosphatase C-terminal" evidence="4">
    <location>
        <begin position="332"/>
        <end position="456"/>
    </location>
</feature>
<dbReference type="AlphaFoldDB" id="A0A927H6G0"/>
<keyword evidence="6" id="KW-1185">Reference proteome</keyword>
<dbReference type="InterPro" id="IPR043129">
    <property type="entry name" value="ATPase_NBD"/>
</dbReference>
<sequence length="513" mass="56581">MNGQRIGIIDIGSNSVRLVVYERTASGAHRVADSSKRPARLSERIDEDGRLGDSAVDELIDTLRHFVLICDHNHTGQVRAVATAAIRNAANRPAILTRIKNETGLSIELLSGKEEAAYGFLGMINSLQIRDGFLIDIGGGSTELSLFRDRELVRSVSFPFGCVSLNKRFGAKGMLSDEALKALEALVTGAIREEPWIGEAPGLPLVGVGGTVRALGKMHQAASKYPFPQTHNYPVTGESADALFEQMRSLPLDKRRKLPGLSKDRADVVVPGVAILRALFRATKATHYRICGAGLRDGLFHATRFPSHSKLDDVLAYSIDNLTALHPEAPKQHVMQVNRLCLELYDVLNHTHQMPPQARVLLDVASRLFRIGGSIDYYEYARHSFYLIMNSHLNGLSHREIVIAAAVASFKSKSRARQHIAEFKELLNETDLDMIYKLGMLLQLSAALDRTETQSIGQLNLIPAGSQLLLRPVRPRSTLAVERREVDELAGEFKKLWGLLPVLEEATPALSRT</sequence>
<evidence type="ECO:0000313" key="6">
    <source>
        <dbReference type="Proteomes" id="UP000632125"/>
    </source>
</evidence>
<dbReference type="InterPro" id="IPR003695">
    <property type="entry name" value="Ppx_GppA_N"/>
</dbReference>
<dbReference type="Gene3D" id="1.10.3210.10">
    <property type="entry name" value="Hypothetical protein af1432"/>
    <property type="match status" value="1"/>
</dbReference>
<dbReference type="Pfam" id="PF21447">
    <property type="entry name" value="Ppx-GppA_III"/>
    <property type="match status" value="1"/>
</dbReference>
<dbReference type="EMBL" id="JACXIY010000020">
    <property type="protein sequence ID" value="MBD2870511.1"/>
    <property type="molecule type" value="Genomic_DNA"/>
</dbReference>
<comment type="caution">
    <text evidence="5">The sequence shown here is derived from an EMBL/GenBank/DDBJ whole genome shotgun (WGS) entry which is preliminary data.</text>
</comment>
<dbReference type="Pfam" id="PF02541">
    <property type="entry name" value="Ppx-GppA"/>
    <property type="match status" value="1"/>
</dbReference>
<dbReference type="InterPro" id="IPR048950">
    <property type="entry name" value="Ppx_GppA_C"/>
</dbReference>
<keyword evidence="2" id="KW-0378">Hydrolase</keyword>
<proteinExistence type="inferred from homology"/>
<evidence type="ECO:0000259" key="4">
    <source>
        <dbReference type="Pfam" id="PF21447"/>
    </source>
</evidence>
<comment type="similarity">
    <text evidence="1">Belongs to the GppA/Ppx family.</text>
</comment>
<dbReference type="CDD" id="cd24052">
    <property type="entry name" value="ASKHA_NBD_HpPPX-GppA-like"/>
    <property type="match status" value="1"/>
</dbReference>
<dbReference type="RefSeq" id="WP_190863490.1">
    <property type="nucleotide sequence ID" value="NZ_JACXIY010000020.1"/>
</dbReference>
<evidence type="ECO:0000313" key="5">
    <source>
        <dbReference type="EMBL" id="MBD2870511.1"/>
    </source>
</evidence>
<dbReference type="InterPro" id="IPR050273">
    <property type="entry name" value="GppA/Ppx_hydrolase"/>
</dbReference>
<name>A0A927H6G0_9BACL</name>
<evidence type="ECO:0000259" key="3">
    <source>
        <dbReference type="Pfam" id="PF02541"/>
    </source>
</evidence>
<dbReference type="SUPFAM" id="SSF109604">
    <property type="entry name" value="HD-domain/PDEase-like"/>
    <property type="match status" value="1"/>
</dbReference>
<dbReference type="PANTHER" id="PTHR30005:SF0">
    <property type="entry name" value="RETROGRADE REGULATION PROTEIN 2"/>
    <property type="match status" value="1"/>
</dbReference>
<dbReference type="GO" id="GO:0006357">
    <property type="term" value="P:regulation of transcription by RNA polymerase II"/>
    <property type="evidence" value="ECO:0007669"/>
    <property type="project" value="TreeGrafter"/>
</dbReference>
<evidence type="ECO:0000256" key="1">
    <source>
        <dbReference type="ARBA" id="ARBA00007125"/>
    </source>
</evidence>
<organism evidence="5 6">
    <name type="scientific">Paenibacillus arenilitoris</name>
    <dbReference type="NCBI Taxonomy" id="2772299"/>
    <lineage>
        <taxon>Bacteria</taxon>
        <taxon>Bacillati</taxon>
        <taxon>Bacillota</taxon>
        <taxon>Bacilli</taxon>
        <taxon>Bacillales</taxon>
        <taxon>Paenibacillaceae</taxon>
        <taxon>Paenibacillus</taxon>
    </lineage>
</organism>
<dbReference type="InterPro" id="IPR030673">
    <property type="entry name" value="PyroPPase_GppA_Ppx"/>
</dbReference>
<dbReference type="GO" id="GO:0016787">
    <property type="term" value="F:hydrolase activity"/>
    <property type="evidence" value="ECO:0007669"/>
    <property type="project" value="UniProtKB-KW"/>
</dbReference>
<feature type="domain" description="Ppx/GppA phosphatase N-terminal" evidence="3">
    <location>
        <begin position="23"/>
        <end position="300"/>
    </location>
</feature>
<dbReference type="Gene3D" id="3.30.420.40">
    <property type="match status" value="1"/>
</dbReference>
<accession>A0A927H6G0</accession>
<dbReference type="Gene3D" id="3.30.420.150">
    <property type="entry name" value="Exopolyphosphatase. Domain 2"/>
    <property type="match status" value="1"/>
</dbReference>
<reference evidence="5" key="1">
    <citation type="submission" date="2020-09" db="EMBL/GenBank/DDBJ databases">
        <title>A novel bacterium of genus Paenibacillus, isolated from South China Sea.</title>
        <authorList>
            <person name="Huang H."/>
            <person name="Mo K."/>
            <person name="Hu Y."/>
        </authorList>
    </citation>
    <scope>NUCLEOTIDE SEQUENCE</scope>
    <source>
        <strain evidence="5">IB182493</strain>
    </source>
</reference>
<dbReference type="SUPFAM" id="SSF53067">
    <property type="entry name" value="Actin-like ATPase domain"/>
    <property type="match status" value="2"/>
</dbReference>
<protein>
    <submittedName>
        <fullName evidence="5">Ppx/GppA family phosphatase</fullName>
    </submittedName>
</protein>
<dbReference type="PANTHER" id="PTHR30005">
    <property type="entry name" value="EXOPOLYPHOSPHATASE"/>
    <property type="match status" value="1"/>
</dbReference>
<dbReference type="Proteomes" id="UP000632125">
    <property type="component" value="Unassembled WGS sequence"/>
</dbReference>